<dbReference type="GO" id="GO:0005840">
    <property type="term" value="C:ribosome"/>
    <property type="evidence" value="ECO:0007669"/>
    <property type="project" value="InterPro"/>
</dbReference>
<dbReference type="GO" id="GO:0003723">
    <property type="term" value="F:RNA binding"/>
    <property type="evidence" value="ECO:0007669"/>
    <property type="project" value="InterPro"/>
</dbReference>
<dbReference type="EMBL" id="CP063849">
    <property type="protein sequence ID" value="QOY87204.1"/>
    <property type="molecule type" value="Genomic_DNA"/>
</dbReference>
<name>A0A7S7SJG2_PALFE</name>
<accession>A0A7S7SJG2</accession>
<dbReference type="Gene3D" id="3.10.180.10">
    <property type="entry name" value="2,3-Dihydroxybiphenyl 1,2-Dioxygenase, domain 1"/>
    <property type="match status" value="1"/>
</dbReference>
<dbReference type="InterPro" id="IPR052164">
    <property type="entry name" value="Anthracycline_SecMetBiosynth"/>
</dbReference>
<organism evidence="2 3">
    <name type="scientific">Paludibaculum fermentans</name>
    <dbReference type="NCBI Taxonomy" id="1473598"/>
    <lineage>
        <taxon>Bacteria</taxon>
        <taxon>Pseudomonadati</taxon>
        <taxon>Acidobacteriota</taxon>
        <taxon>Terriglobia</taxon>
        <taxon>Bryobacterales</taxon>
        <taxon>Bryobacteraceae</taxon>
        <taxon>Paludibaculum</taxon>
    </lineage>
</organism>
<dbReference type="GO" id="GO:0006412">
    <property type="term" value="P:translation"/>
    <property type="evidence" value="ECO:0007669"/>
    <property type="project" value="InterPro"/>
</dbReference>
<dbReference type="PANTHER" id="PTHR33993:SF2">
    <property type="entry name" value="VOC DOMAIN-CONTAINING PROTEIN"/>
    <property type="match status" value="1"/>
</dbReference>
<dbReference type="PROSITE" id="PS51819">
    <property type="entry name" value="VOC"/>
    <property type="match status" value="1"/>
</dbReference>
<dbReference type="KEGG" id="pfer:IRI77_31270"/>
<sequence>MGRPVVHFEIGCRDKAKTGDFFSRLFDWQIQDAGPAGIIDTASGQGIAGHITALGHEPHNYTMFYVEVEDVQASLDKAVELGGAKVVGPIPIPTGTFAWFKDPEGNVIGLVKTNN</sequence>
<dbReference type="PANTHER" id="PTHR33993">
    <property type="entry name" value="GLYOXALASE-RELATED"/>
    <property type="match status" value="1"/>
</dbReference>
<dbReference type="InterPro" id="IPR018268">
    <property type="entry name" value="Ribosomal_uS10_CS"/>
</dbReference>
<keyword evidence="3" id="KW-1185">Reference proteome</keyword>
<evidence type="ECO:0000313" key="2">
    <source>
        <dbReference type="EMBL" id="QOY87204.1"/>
    </source>
</evidence>
<dbReference type="InterPro" id="IPR037523">
    <property type="entry name" value="VOC_core"/>
</dbReference>
<dbReference type="AlphaFoldDB" id="A0A7S7SJG2"/>
<evidence type="ECO:0000313" key="3">
    <source>
        <dbReference type="Proteomes" id="UP000593892"/>
    </source>
</evidence>
<dbReference type="Pfam" id="PF00903">
    <property type="entry name" value="Glyoxalase"/>
    <property type="match status" value="1"/>
</dbReference>
<dbReference type="InterPro" id="IPR029068">
    <property type="entry name" value="Glyas_Bleomycin-R_OHBP_Dase"/>
</dbReference>
<feature type="domain" description="VOC" evidence="1">
    <location>
        <begin position="4"/>
        <end position="113"/>
    </location>
</feature>
<dbReference type="GO" id="GO:0003735">
    <property type="term" value="F:structural constituent of ribosome"/>
    <property type="evidence" value="ECO:0007669"/>
    <property type="project" value="InterPro"/>
</dbReference>
<dbReference type="CDD" id="cd07247">
    <property type="entry name" value="SgaA_N_like"/>
    <property type="match status" value="1"/>
</dbReference>
<dbReference type="RefSeq" id="WP_194448873.1">
    <property type="nucleotide sequence ID" value="NZ_CP063849.1"/>
</dbReference>
<dbReference type="SUPFAM" id="SSF54593">
    <property type="entry name" value="Glyoxalase/Bleomycin resistance protein/Dihydroxybiphenyl dioxygenase"/>
    <property type="match status" value="1"/>
</dbReference>
<reference evidence="2 3" key="1">
    <citation type="submission" date="2020-10" db="EMBL/GenBank/DDBJ databases">
        <title>Complete genome sequence of Paludibaculum fermentans P105T, a facultatively anaerobic acidobacterium capable of dissimilatory Fe(III) reduction.</title>
        <authorList>
            <person name="Dedysh S.N."/>
            <person name="Beletsky A.V."/>
            <person name="Kulichevskaya I.S."/>
            <person name="Mardanov A.V."/>
            <person name="Ravin N.V."/>
        </authorList>
    </citation>
    <scope>NUCLEOTIDE SEQUENCE [LARGE SCALE GENOMIC DNA]</scope>
    <source>
        <strain evidence="2 3">P105</strain>
    </source>
</reference>
<dbReference type="PROSITE" id="PS00361">
    <property type="entry name" value="RIBOSOMAL_S10"/>
    <property type="match status" value="1"/>
</dbReference>
<gene>
    <name evidence="2" type="ORF">IRI77_31270</name>
</gene>
<dbReference type="Proteomes" id="UP000593892">
    <property type="component" value="Chromosome"/>
</dbReference>
<proteinExistence type="predicted"/>
<protein>
    <submittedName>
        <fullName evidence="2">VOC family protein</fullName>
    </submittedName>
</protein>
<dbReference type="InterPro" id="IPR004360">
    <property type="entry name" value="Glyas_Fos-R_dOase_dom"/>
</dbReference>
<evidence type="ECO:0000259" key="1">
    <source>
        <dbReference type="PROSITE" id="PS51819"/>
    </source>
</evidence>